<evidence type="ECO:0000313" key="2">
    <source>
        <dbReference type="Proteomes" id="UP000199119"/>
    </source>
</evidence>
<protein>
    <submittedName>
        <fullName evidence="1">Uncharacterized protein</fullName>
    </submittedName>
</protein>
<sequence length="118" mass="13523">MAQLPSYVQLLYAGAGESFDPAVIKSEMERGMAKMRRASARVVMELPCTLYFPTRRASLDFDDWYFNVIKRIGMFDFLDPRARQVRTGRFKDGALGELKPLAGRYARSSRSATLEYLR</sequence>
<gene>
    <name evidence="1" type="ORF">SAMN04489711_106280</name>
</gene>
<organism evidence="1 2">
    <name type="scientific">Paracidovorax wautersii</name>
    <dbReference type="NCBI Taxonomy" id="1177982"/>
    <lineage>
        <taxon>Bacteria</taxon>
        <taxon>Pseudomonadati</taxon>
        <taxon>Pseudomonadota</taxon>
        <taxon>Betaproteobacteria</taxon>
        <taxon>Burkholderiales</taxon>
        <taxon>Comamonadaceae</taxon>
        <taxon>Paracidovorax</taxon>
    </lineage>
</organism>
<dbReference type="EMBL" id="FONX01000006">
    <property type="protein sequence ID" value="SFE88812.1"/>
    <property type="molecule type" value="Genomic_DNA"/>
</dbReference>
<proteinExistence type="predicted"/>
<reference evidence="2" key="1">
    <citation type="submission" date="2016-10" db="EMBL/GenBank/DDBJ databases">
        <authorList>
            <person name="Varghese N."/>
            <person name="Submissions S."/>
        </authorList>
    </citation>
    <scope>NUCLEOTIDE SEQUENCE [LARGE SCALE GENOMIC DNA]</scope>
    <source>
        <strain evidence="2">DSM 27981</strain>
    </source>
</reference>
<keyword evidence="2" id="KW-1185">Reference proteome</keyword>
<dbReference type="STRING" id="1177982.SAMN04489711_106280"/>
<accession>A0A1I2E794</accession>
<name>A0A1I2E794_9BURK</name>
<dbReference type="AlphaFoldDB" id="A0A1I2E794"/>
<dbReference type="RefSeq" id="WP_245785193.1">
    <property type="nucleotide sequence ID" value="NZ_FONX01000006.1"/>
</dbReference>
<evidence type="ECO:0000313" key="1">
    <source>
        <dbReference type="EMBL" id="SFE88812.1"/>
    </source>
</evidence>
<dbReference type="Proteomes" id="UP000199119">
    <property type="component" value="Unassembled WGS sequence"/>
</dbReference>